<evidence type="ECO:0000256" key="1">
    <source>
        <dbReference type="SAM" id="MobiDB-lite"/>
    </source>
</evidence>
<evidence type="ECO:0000313" key="2">
    <source>
        <dbReference type="EMBL" id="MBP2416367.1"/>
    </source>
</evidence>
<evidence type="ECO:0000313" key="3">
    <source>
        <dbReference type="Proteomes" id="UP000758168"/>
    </source>
</evidence>
<feature type="region of interest" description="Disordered" evidence="1">
    <location>
        <begin position="332"/>
        <end position="372"/>
    </location>
</feature>
<feature type="compositionally biased region" description="Pro residues" evidence="1">
    <location>
        <begin position="362"/>
        <end position="372"/>
    </location>
</feature>
<keyword evidence="3" id="KW-1185">Reference proteome</keyword>
<proteinExistence type="predicted"/>
<organism evidence="2 3">
    <name type="scientific">Microlunatus capsulatus</name>
    <dbReference type="NCBI Taxonomy" id="99117"/>
    <lineage>
        <taxon>Bacteria</taxon>
        <taxon>Bacillati</taxon>
        <taxon>Actinomycetota</taxon>
        <taxon>Actinomycetes</taxon>
        <taxon>Propionibacteriales</taxon>
        <taxon>Propionibacteriaceae</taxon>
        <taxon>Microlunatus</taxon>
    </lineage>
</organism>
<dbReference type="RefSeq" id="WP_210054029.1">
    <property type="nucleotide sequence ID" value="NZ_BAAAMH010000012.1"/>
</dbReference>
<dbReference type="EMBL" id="JAGIOB010000001">
    <property type="protein sequence ID" value="MBP2416367.1"/>
    <property type="molecule type" value="Genomic_DNA"/>
</dbReference>
<reference evidence="2 3" key="1">
    <citation type="submission" date="2021-03" db="EMBL/GenBank/DDBJ databases">
        <title>Sequencing the genomes of 1000 actinobacteria strains.</title>
        <authorList>
            <person name="Klenk H.-P."/>
        </authorList>
    </citation>
    <scope>NUCLEOTIDE SEQUENCE [LARGE SCALE GENOMIC DNA]</scope>
    <source>
        <strain evidence="2 3">DSM 12936</strain>
    </source>
</reference>
<evidence type="ECO:0008006" key="4">
    <source>
        <dbReference type="Google" id="ProtNLM"/>
    </source>
</evidence>
<accession>A0ABS4Z6M4</accession>
<protein>
    <recommendedName>
        <fullName evidence="4">Transcriptional regulator, AbiEi antitoxin, Type IV TA system</fullName>
    </recommendedName>
</protein>
<gene>
    <name evidence="2" type="ORF">JOF54_001289</name>
</gene>
<comment type="caution">
    <text evidence="2">The sequence shown here is derived from an EMBL/GenBank/DDBJ whole genome shotgun (WGS) entry which is preliminary data.</text>
</comment>
<sequence>MGRFQRELRSAVAPRAARDLLGTGATRHVLDGPRWRRATRGFYVPTAEVALTPTQRILDAASALPPGAVIGGWAAAFVQGVDLMDGLDDHTLRPRPVPVHLPPGLHRRDSAQLRYHQAREEVASVVVAGLRVTSAVRTAVDLARWAPDVTEAVVALDLLLAAGLVTPAELVAGVEGAGRSRGVVGARRAVALATTGARSPWESRLRMAYVLNLGYPQPLVNPTVLDASGAVVGIPDLLDEEAGLVLEYDGASWTTAARRGGHRDVDQHREDNAREELLERTGLFVTRVDRADLVRHRTQLLHRLRAARTHALARDRTRDRWRVAPREKEVLPLVEASRAARPPSRGRRDVRARSPRPRGAGSPPPGGPSPRR</sequence>
<dbReference type="Proteomes" id="UP000758168">
    <property type="component" value="Unassembled WGS sequence"/>
</dbReference>
<name>A0ABS4Z6M4_9ACTN</name>